<sequence>MQGIDQSHIDILGSYPAWSRELRQSNAAHLTRSDGSNLRPVTRDKDLGRYSYLAHLGAAELLGAPPRPFSYVDLKNTIEAGYDYWSGKLFTIKNEPMAMSQLIQDEMEFHFSHVPPTFPSWDPLTSDRETFCLNIVVRVIHTNMNQYILWLEAKDAMDRIEKSGRLKDLLRGEDGSVPEAIRKELDFLGELADLMLFEAGLNRRLMYAGGPGKEYLKASLDKPFGVSQNLVHDLHFELTKSLEEIEKESPYDAAFAALCLRKEETGGSYSLGELAKQLAFEQACWEEPELKAKYPYAIQMVVGEHALAQSLLVALPPRRSSGSSSQPSGPKTMSVRLHIAQSAIANTVEVIPTPSDLCDRATAPVICRAFWEVMATCLTAISRQIELPEELLDKLLPFMSPNEDVPIWNPRSEAELQGNADFGSGSAGKNQEIEKPVFYVNRKEIKLWRKMFDTQGGSTLMSKSEDVMQIFRSIGFNVFSLGGSFVQLEPPSLAGPAWILRIPHPKTSPEETYFLPLPGVGQTLQGMYGWDMSWFARKKDEPVSSTGEGRDVDVDDLD</sequence>
<dbReference type="GeneID" id="43585767"/>
<name>A0A5M6C701_9TREE</name>
<organism evidence="1 2">
    <name type="scientific">Kwoniella shandongensis</name>
    <dbReference type="NCBI Taxonomy" id="1734106"/>
    <lineage>
        <taxon>Eukaryota</taxon>
        <taxon>Fungi</taxon>
        <taxon>Dikarya</taxon>
        <taxon>Basidiomycota</taxon>
        <taxon>Agaricomycotina</taxon>
        <taxon>Tremellomycetes</taxon>
        <taxon>Tremellales</taxon>
        <taxon>Cryptococcaceae</taxon>
        <taxon>Kwoniella</taxon>
    </lineage>
</organism>
<accession>A0A5M6C701</accession>
<dbReference type="RefSeq" id="XP_031863824.1">
    <property type="nucleotide sequence ID" value="XM_032001661.1"/>
</dbReference>
<dbReference type="Proteomes" id="UP000322225">
    <property type="component" value="Chromosome 6"/>
</dbReference>
<dbReference type="EMBL" id="CP144056">
    <property type="protein sequence ID" value="WWD19378.1"/>
    <property type="molecule type" value="Genomic_DNA"/>
</dbReference>
<proteinExistence type="predicted"/>
<keyword evidence="2" id="KW-1185">Reference proteome</keyword>
<dbReference type="KEGG" id="ksn:43585767"/>
<evidence type="ECO:0000313" key="1">
    <source>
        <dbReference type="EMBL" id="WWD19378.1"/>
    </source>
</evidence>
<dbReference type="AlphaFoldDB" id="A0A5M6C701"/>
<reference evidence="1" key="2">
    <citation type="submission" date="2024-01" db="EMBL/GenBank/DDBJ databases">
        <title>Comparative genomics of Cryptococcus and Kwoniella reveals pathogenesis evolution and contrasting modes of karyotype evolution via chromosome fusion or intercentromeric recombination.</title>
        <authorList>
            <person name="Coelho M.A."/>
            <person name="David-Palma M."/>
            <person name="Shea T."/>
            <person name="Bowers K."/>
            <person name="McGinley-Smith S."/>
            <person name="Mohammad A.W."/>
            <person name="Gnirke A."/>
            <person name="Yurkov A.M."/>
            <person name="Nowrousian M."/>
            <person name="Sun S."/>
            <person name="Cuomo C.A."/>
            <person name="Heitman J."/>
        </authorList>
    </citation>
    <scope>NUCLEOTIDE SEQUENCE</scope>
    <source>
        <strain evidence="1">CBS 12478</strain>
    </source>
</reference>
<protein>
    <submittedName>
        <fullName evidence="1">Uncharacterized protein</fullName>
    </submittedName>
</protein>
<gene>
    <name evidence="1" type="ORF">CI109_103838</name>
</gene>
<reference evidence="1" key="1">
    <citation type="submission" date="2017-08" db="EMBL/GenBank/DDBJ databases">
        <authorList>
            <person name="Cuomo C."/>
            <person name="Billmyre B."/>
            <person name="Heitman J."/>
        </authorList>
    </citation>
    <scope>NUCLEOTIDE SEQUENCE</scope>
    <source>
        <strain evidence="1">CBS 12478</strain>
    </source>
</reference>
<evidence type="ECO:0000313" key="2">
    <source>
        <dbReference type="Proteomes" id="UP000322225"/>
    </source>
</evidence>
<dbReference type="OrthoDB" id="2561403at2759"/>